<comment type="similarity">
    <text evidence="1">Belongs to the carbon-nitrogen hydrolase superfamily. Nitrilase family.</text>
</comment>
<evidence type="ECO:0000256" key="1">
    <source>
        <dbReference type="ARBA" id="ARBA00008129"/>
    </source>
</evidence>
<feature type="domain" description="CN hydrolase" evidence="2">
    <location>
        <begin position="8"/>
        <end position="291"/>
    </location>
</feature>
<keyword evidence="4" id="KW-1185">Reference proteome</keyword>
<dbReference type="CDD" id="cd07564">
    <property type="entry name" value="nitrilases_CHs"/>
    <property type="match status" value="1"/>
</dbReference>
<accession>A0AAD4F6J2</accession>
<dbReference type="Pfam" id="PF00795">
    <property type="entry name" value="CN_hydrolase"/>
    <property type="match status" value="1"/>
</dbReference>
<evidence type="ECO:0000313" key="4">
    <source>
        <dbReference type="Proteomes" id="UP001197093"/>
    </source>
</evidence>
<protein>
    <recommendedName>
        <fullName evidence="2">CN hydrolase domain-containing protein</fullName>
    </recommendedName>
</protein>
<dbReference type="AlphaFoldDB" id="A0AAD4F6J2"/>
<dbReference type="PANTHER" id="PTHR46044:SF1">
    <property type="entry name" value="CN HYDROLASE DOMAIN-CONTAINING PROTEIN"/>
    <property type="match status" value="1"/>
</dbReference>
<name>A0AAD4F6J2_9PEZI</name>
<dbReference type="Gene3D" id="3.60.110.10">
    <property type="entry name" value="Carbon-nitrogen hydrolase"/>
    <property type="match status" value="1"/>
</dbReference>
<dbReference type="Proteomes" id="UP001197093">
    <property type="component" value="Unassembled WGS sequence"/>
</dbReference>
<dbReference type="InterPro" id="IPR044149">
    <property type="entry name" value="Nitrilases_CHs"/>
</dbReference>
<evidence type="ECO:0000259" key="2">
    <source>
        <dbReference type="PROSITE" id="PS50263"/>
    </source>
</evidence>
<evidence type="ECO:0000313" key="3">
    <source>
        <dbReference type="EMBL" id="KAG7293916.1"/>
    </source>
</evidence>
<dbReference type="GO" id="GO:0003824">
    <property type="term" value="F:catalytic activity"/>
    <property type="evidence" value="ECO:0007669"/>
    <property type="project" value="InterPro"/>
</dbReference>
<dbReference type="EMBL" id="JAHCVI010000001">
    <property type="protein sequence ID" value="KAG7293916.1"/>
    <property type="molecule type" value="Genomic_DNA"/>
</dbReference>
<dbReference type="SUPFAM" id="SSF56317">
    <property type="entry name" value="Carbon-nitrogen hydrolase"/>
    <property type="match status" value="1"/>
</dbReference>
<dbReference type="PANTHER" id="PTHR46044">
    <property type="entry name" value="NITRILASE"/>
    <property type="match status" value="1"/>
</dbReference>
<dbReference type="InterPro" id="IPR036526">
    <property type="entry name" value="C-N_Hydrolase_sf"/>
</dbReference>
<sequence>MASTPTKFKVAAAHAAPVFMDKAATIKKAVRLIEQAAAEDVKLLVFPETFVPGYPYWIECYPPLTQVSALATYAAQSVVVEPNNADMAPLQDACRRTGVAVVLGVSERMADGGHTLFNSQVLIEGGADGGAILGVHRKLQPTYVERMVWAQGNGSTLRVWPVRALAGTKVGGLACWEHTMNGARQALIAQGQVVHAGAWPALSTMRGFESVADAQIEALMKAHALTAQVWVVTASNYVDEGCLAWMRESLGEQELVKKGGGWSAVVHPFCGFVAGPHTGEEEKLVVGEVDLADLAAVKVWIDAKGHYQRPEILRFGFDETPYWADEKRDRFKGQEEGRRVKEEGEE</sequence>
<comment type="caution">
    <text evidence="3">The sequence shown here is derived from an EMBL/GenBank/DDBJ whole genome shotgun (WGS) entry which is preliminary data.</text>
</comment>
<gene>
    <name evidence="3" type="ORF">NEMBOFW57_003976</name>
</gene>
<reference evidence="3" key="1">
    <citation type="submission" date="2023-02" db="EMBL/GenBank/DDBJ databases">
        <authorList>
            <person name="Palmer J.M."/>
        </authorList>
    </citation>
    <scope>NUCLEOTIDE SEQUENCE</scope>
    <source>
        <strain evidence="3">FW57</strain>
    </source>
</reference>
<dbReference type="PROSITE" id="PS50263">
    <property type="entry name" value="CN_HYDROLASE"/>
    <property type="match status" value="1"/>
</dbReference>
<proteinExistence type="inferred from homology"/>
<organism evidence="3 4">
    <name type="scientific">Staphylotrichum longicolle</name>
    <dbReference type="NCBI Taxonomy" id="669026"/>
    <lineage>
        <taxon>Eukaryota</taxon>
        <taxon>Fungi</taxon>
        <taxon>Dikarya</taxon>
        <taxon>Ascomycota</taxon>
        <taxon>Pezizomycotina</taxon>
        <taxon>Sordariomycetes</taxon>
        <taxon>Sordariomycetidae</taxon>
        <taxon>Sordariales</taxon>
        <taxon>Chaetomiaceae</taxon>
        <taxon>Staphylotrichum</taxon>
    </lineage>
</organism>
<dbReference type="InterPro" id="IPR003010">
    <property type="entry name" value="C-N_Hydrolase"/>
</dbReference>